<keyword evidence="6" id="KW-1185">Reference proteome</keyword>
<dbReference type="Pfam" id="PF05004">
    <property type="entry name" value="IFRD"/>
    <property type="match status" value="1"/>
</dbReference>
<organism evidence="5 6">
    <name type="scientific">Dictyostelium firmibasis</name>
    <dbReference type="NCBI Taxonomy" id="79012"/>
    <lineage>
        <taxon>Eukaryota</taxon>
        <taxon>Amoebozoa</taxon>
        <taxon>Evosea</taxon>
        <taxon>Eumycetozoa</taxon>
        <taxon>Dictyostelia</taxon>
        <taxon>Dictyosteliales</taxon>
        <taxon>Dictyosteliaceae</taxon>
        <taxon>Dictyostelium</taxon>
    </lineage>
</organism>
<dbReference type="GO" id="GO:0006897">
    <property type="term" value="P:endocytosis"/>
    <property type="evidence" value="ECO:0007669"/>
    <property type="project" value="TreeGrafter"/>
</dbReference>
<dbReference type="PANTHER" id="PTHR21663">
    <property type="entry name" value="HYPOTHETICAL HEAT DOMAIN-CONTAINING"/>
    <property type="match status" value="1"/>
</dbReference>
<dbReference type="Gene3D" id="1.25.10.10">
    <property type="entry name" value="Leucine-rich Repeat Variant"/>
    <property type="match status" value="1"/>
</dbReference>
<dbReference type="Pfam" id="PF25808">
    <property type="entry name" value="TPR_LAA1_C"/>
    <property type="match status" value="1"/>
</dbReference>
<dbReference type="InterPro" id="IPR046837">
    <property type="entry name" value="Laa1/Sip1/HEATR5-like_HEAT"/>
</dbReference>
<proteinExistence type="inferred from homology"/>
<dbReference type="GO" id="GO:0042147">
    <property type="term" value="P:retrograde transport, endosome to Golgi"/>
    <property type="evidence" value="ECO:0007669"/>
    <property type="project" value="TreeGrafter"/>
</dbReference>
<dbReference type="EMBL" id="JAVFKY010000001">
    <property type="protein sequence ID" value="KAK5584304.1"/>
    <property type="molecule type" value="Genomic_DNA"/>
</dbReference>
<dbReference type="SUPFAM" id="SSF48371">
    <property type="entry name" value="ARM repeat"/>
    <property type="match status" value="3"/>
</dbReference>
<dbReference type="InterPro" id="IPR040108">
    <property type="entry name" value="Laa1/Sip1/HEATR5"/>
</dbReference>
<feature type="region of interest" description="Disordered" evidence="2">
    <location>
        <begin position="1268"/>
        <end position="1305"/>
    </location>
</feature>
<evidence type="ECO:0000256" key="1">
    <source>
        <dbReference type="ARBA" id="ARBA00008304"/>
    </source>
</evidence>
<dbReference type="GO" id="GO:0016020">
    <property type="term" value="C:membrane"/>
    <property type="evidence" value="ECO:0007669"/>
    <property type="project" value="TreeGrafter"/>
</dbReference>
<feature type="domain" description="Interferon-related developmental regulator N-terminal" evidence="3">
    <location>
        <begin position="148"/>
        <end position="332"/>
    </location>
</feature>
<dbReference type="Proteomes" id="UP001344447">
    <property type="component" value="Unassembled WGS sequence"/>
</dbReference>
<dbReference type="InterPro" id="IPR011989">
    <property type="entry name" value="ARM-like"/>
</dbReference>
<evidence type="ECO:0000259" key="3">
    <source>
        <dbReference type="Pfam" id="PF05004"/>
    </source>
</evidence>
<dbReference type="GO" id="GO:0005794">
    <property type="term" value="C:Golgi apparatus"/>
    <property type="evidence" value="ECO:0007669"/>
    <property type="project" value="TreeGrafter"/>
</dbReference>
<reference evidence="5 6" key="1">
    <citation type="submission" date="2023-11" db="EMBL/GenBank/DDBJ databases">
        <title>Dfirmibasis_genome.</title>
        <authorList>
            <person name="Edelbroek B."/>
            <person name="Kjellin J."/>
            <person name="Jerlstrom-Hultqvist J."/>
            <person name="Soderbom F."/>
        </authorList>
    </citation>
    <scope>NUCLEOTIDE SEQUENCE [LARGE SCALE GENOMIC DNA]</scope>
    <source>
        <strain evidence="5 6">TNS-C-14</strain>
    </source>
</reference>
<dbReference type="InterPro" id="IPR007701">
    <property type="entry name" value="Interferon-rel_develop_reg_N"/>
</dbReference>
<dbReference type="GO" id="GO:0030139">
    <property type="term" value="C:endocytic vesicle"/>
    <property type="evidence" value="ECO:0007669"/>
    <property type="project" value="TreeGrafter"/>
</dbReference>
<feature type="domain" description="LAA1-like C-terminal TPR repeats" evidence="4">
    <location>
        <begin position="1969"/>
        <end position="2118"/>
    </location>
</feature>
<dbReference type="Pfam" id="PF20210">
    <property type="entry name" value="Laa1_Sip1_HTR5"/>
    <property type="match status" value="1"/>
</dbReference>
<evidence type="ECO:0000259" key="4">
    <source>
        <dbReference type="Pfam" id="PF25808"/>
    </source>
</evidence>
<feature type="compositionally biased region" description="Low complexity" evidence="2">
    <location>
        <begin position="1276"/>
        <end position="1294"/>
    </location>
</feature>
<dbReference type="PANTHER" id="PTHR21663:SF0">
    <property type="entry name" value="HEAT REPEAT-CONTAINING PROTEIN 5B"/>
    <property type="match status" value="1"/>
</dbReference>
<dbReference type="InterPro" id="IPR057981">
    <property type="entry name" value="TPR_LAA1-like_C"/>
</dbReference>
<evidence type="ECO:0000256" key="2">
    <source>
        <dbReference type="SAM" id="MobiDB-lite"/>
    </source>
</evidence>
<comment type="similarity">
    <text evidence="1">Belongs to the HEATR5 family.</text>
</comment>
<dbReference type="GO" id="GO:0005829">
    <property type="term" value="C:cytosol"/>
    <property type="evidence" value="ECO:0007669"/>
    <property type="project" value="GOC"/>
</dbReference>
<name>A0AAN7U249_9MYCE</name>
<dbReference type="FunFam" id="1.25.10.10:FF:001139">
    <property type="entry name" value="HEAT repeat containing 5a"/>
    <property type="match status" value="1"/>
</dbReference>
<dbReference type="GO" id="GO:0008104">
    <property type="term" value="P:intracellular protein localization"/>
    <property type="evidence" value="ECO:0007669"/>
    <property type="project" value="TreeGrafter"/>
</dbReference>
<sequence>MSLLSTSSSNTPIVTNTTTITEHKEELGSLENYFAALQKAVNDGIKLNNIVSKFDIVCNITPLFEVLNKQEVDSITLKWLNLLTSCLGQGTGGPAFSLVIGNLISKLFDRSPNGSKSSTSIVKNLITQLQSKQITSNLKIKTLAIVYIQEILTILSKMVKVSSESSGFKASCMRCIGCCLDSVGYTRGAVHVDTFKLIKTIYPIPVGTNSGNQASSSSLFATNNGVLAAIQDFKIECLNCILPIAKYYNQSDSKLAGFDEKILTFLQKILDEDSYRLRYRISETLALVLSTFYSKEQQSLQQQPNQPNQSNQLQNQSNQLNQSNQSLSTSGKDQSSSLSSSSQGQQNQQISGISGGGMGALKKWSIEQCLNYLNNLLVTSLVNKKDIRTNITMGYSMFLRELKLSDIEPLIDTIISTILKILSTPYNKLIGNLAANSTVSPTPQQISEQIQFKSCVSYIIRTGLGEKLSENGQQRMLRYLLTLVTSSISSTPATATTQITTPATTLSTSTNTTSTNTSTDSTLNELILYVSLKESCLLINELGEGGLGGIVEDYSAQLIQLFSDRNQSTRIWAAICLRSLATHLPKYISQFLTECLTNLNNLIGEIDKLSIQPDSLKRIMNSLKGNSQGCAALISTVKTTELGVPATLLNQITKISSTLLSNPDFLNPAITLARLEAGWTIMNSLIKYMGTTFVESILVSLFGFWKSCFNISTVHPTAERDIVIFARTRADALIPLHSLIVHNSKLLNSKVVGTIVNFLGNTLKTVSELPAISSSFQSSTNELTQLLEYYLIRTFLALPAQSFATHHTTLMTIVTSLILDGVQNTMFPSLLHRDDEDVLLPDLKSSYYQFELNYQVPFTSQDSSMASYTEINDCFSHKLTQFLETRVVNSSIELFSYLFVAQPDRHRTQLIDHLSNCIKDTSTSVLQKNIMIVNSLTAILFILKSMSYNNQRFGKSDITSTVQRFVQKYFGDVNPLLRRISSECLGLLCRIEGDNVTSAIISSLTEIIRKPVKDVPVSVRAGSAFVFGCIQRSVGGMMSQKYLPTTIANLHVLAQDQVSPDVSHYALHSLFVTIQTSGFDFTSFAAPTLMLIQSLLVIESPPYYLLGRIVNSIVVALGPELETSKDIMNRCSNTCSIIEKNTDPLIRAESIYFNQKLIMFAPNTINTSALIPNLISQLKSPSLLLRVASVTCLRQLIQKRSNFQLNILPLCETLFMMIDTERDYQLQKELKLLLFTLIDTIGPSNPSTWLKICMGIILSSKQEDNLLDSSSSPIGSGNLKTTSNNTSNQTSNVTDKQEDDEDDLDQKVVVETSEKKIEYVHRWFTKISALECVRRVISVVRNKPEHFNMVIASKLQNRNEYLVYRLHDLISISYKAATSQIDSMRPVGILLLKDILEGFSKAIDPDYEGHLLLELYQAQIMSALRPAFTPGALPTQLSNACSVFVSFIDSAVYYDSVAIKKATTLLSTQVKDLRTLNFPIYNEKTTTLVQVSILKAFAQLYLLCLKDQSLYSILSSVINPLLIYLRVHWITFLKEYSMLVSQSPQIFPLYKPILFSPLTYQDSIEYFKDAYPSIIKALGYLLHTPYWLIGREESGISSNNNNSINSSSNSLASSSKLISNLTTDEKEFLNETKPYDDFYLIWGLALMPMERYLEESINVNFNVNLIASSLEILSILFQYNSGENVTASNVVRSTVDVMAFDMIKIDKFKEFCSILLRINTFENDQIQLLVIDIITNLILNFGADIEKYQSKQLSSSSSSISSNDSTSGGNVFELMIQILLKPLNIIDFIGDHNNNSNCGSNNGEVSQPANKNFNESQVQYYSKLYQFYLILIKLFGQNVEQFEKYCPLFICTIIKGLSCSNQANLITSSIQLLNHIIKSRNLFPDSNFSNQLNLILTTLFSSLIDILNNNLDEIKQGFLLLIPIILVNTDNLSNESFGKSIDFFKKVLSTTTTTTTTITTPIKDKVYILQVIRNIVNTGSQQQSTSQVYQYATLVVKNLFSNFFSLLIVPSPITTTTFKQEEVELNNELIKIIILSLSFSDDNNKTQLLSIIVSSLILFLQPNSNNQTQFHNNVLQILLNFASTLPQFKEAVSRLPLDLKQQLEQSIRQNIESTTKKEVKAAPKPQIQLTFDFSKVANKD</sequence>
<dbReference type="InterPro" id="IPR016024">
    <property type="entry name" value="ARM-type_fold"/>
</dbReference>
<evidence type="ECO:0008006" key="7">
    <source>
        <dbReference type="Google" id="ProtNLM"/>
    </source>
</evidence>
<evidence type="ECO:0000313" key="6">
    <source>
        <dbReference type="Proteomes" id="UP001344447"/>
    </source>
</evidence>
<comment type="caution">
    <text evidence="5">The sequence shown here is derived from an EMBL/GenBank/DDBJ whole genome shotgun (WGS) entry which is preliminary data.</text>
</comment>
<protein>
    <recommendedName>
        <fullName evidence="7">HEAT repeat-containing protein</fullName>
    </recommendedName>
</protein>
<gene>
    <name evidence="5" type="ORF">RB653_005912</name>
</gene>
<accession>A0AAN7U249</accession>
<evidence type="ECO:0000313" key="5">
    <source>
        <dbReference type="EMBL" id="KAK5584304.1"/>
    </source>
</evidence>
<feature type="region of interest" description="Disordered" evidence="2">
    <location>
        <begin position="298"/>
        <end position="349"/>
    </location>
</feature>